<name>A0A835FYE0_9POAL</name>
<sequence length="1153" mass="127333">MRDSAVRMRDADKTTRPAALTGGEDLAAGNSSTASAVPANRAAANLTWPMVWEKQQPPLAGEGEGERGQRCDADVAALRVFVYDLPPEFHLGMLGWDGKGKKKMTWPDVGDPRTVPHYPDVAYWTFSQSPPPPPSEDRPCVAGGKQVRQKLYGLLKDERDVHFTYGSVRQNGIRRATVGMSTSKFCLNIAGDTPSSNRLFDAIVSHCVPVIISDDIELPFEDVLDYSEFCVFVRAADAARKGFLLRLLRGVSQEEWTRMWRRLKEVARHFEYQFPSRRDDAVQMIWGAVARKMHSVKLQLHKRGRALPHHRHCGLIPSSAGLVLDGRTKQCKVVHLFFKLSMFGGLGCEVYTLGDAGRRWRPPIAGLGSLEDNTKNVMRALETEEAVTKIPPVAADGFLHWLIYCPSGGGGGGTPGPHQSRDDILRFSATDESFDFISAPCCVGSGEDDDVWLELEECIPAVPFHLAELRGSLCMVHDLRRRRRGQGGSSIDVWVQRCGGDWSLDYRIAVTPLLGRDVHSPRFITVLGCYGGGTSSGKKVLATKLLIATSEHKVFAYSPDSGDVETVFSAEETDIGLQKEAASGLRLGMYEDSLFRIGGESHGEKQVSSAVREILLRLPLKSIARSMLVCNEWRVLIESESFVATHMSMERPASILMATNGRARRAFFAFAPLESWLDQAHSAHVGSVADAKIICSKPCNGLNLISTSSDDYLCNPCTGAIQCLGIRGRSRFRPWRRSNQPDGCHPFSIGRNIGFGFDRSTGEHVAVEIGDLGGTLACLLKTRESDAWTCVGTPPMPVTDMPPAHVDGTLYWVGAQTHAMAPPASCQRIAVVAFDISARAFGVLAHEQRFLTSRNSDHDAFLVELNKKLSLVVMDRDAEEVEIWTMHERGAWVDARRLCLRDQPDFSPKTTVMVVPLEASRQDGRILLNTGRALGYYDTRTGAVDTLYSLNHLQLPPSNLAFPMLCQESLVRVPDEMDLPAASPPTSSGHNGGFRSCGHPEHANAYNEIGTPRPIFQSCQKAGGCQGSGEIYSTCCKRVICRVCIRRCAEHSYQRDHVPLNNLYTNVIEGIQRHGLPLEHPFVPDPDYYCYYYSAIDAGDVARHVFVSLKDFAQGKEACHITECAYRMDGHGAVRETWVRRYLKIDSGGEPLT</sequence>
<protein>
    <recommendedName>
        <fullName evidence="6">F-box domain-containing protein</fullName>
    </recommendedName>
</protein>
<dbReference type="EMBL" id="JACEFO010000187">
    <property type="protein sequence ID" value="KAF8779070.1"/>
    <property type="molecule type" value="Genomic_DNA"/>
</dbReference>
<comment type="caution">
    <text evidence="4">The sequence shown here is derived from an EMBL/GenBank/DDBJ whole genome shotgun (WGS) entry which is preliminary data.</text>
</comment>
<feature type="region of interest" description="Disordered" evidence="1">
    <location>
        <begin position="1"/>
        <end position="36"/>
    </location>
</feature>
<gene>
    <name evidence="4" type="ORF">HU200_003037</name>
</gene>
<evidence type="ECO:0000313" key="4">
    <source>
        <dbReference type="EMBL" id="KAF8779070.1"/>
    </source>
</evidence>
<dbReference type="SUPFAM" id="SSF81383">
    <property type="entry name" value="F-box domain"/>
    <property type="match status" value="1"/>
</dbReference>
<feature type="domain" description="F-box" evidence="2">
    <location>
        <begin position="610"/>
        <end position="642"/>
    </location>
</feature>
<dbReference type="PANTHER" id="PTHR31672:SF13">
    <property type="entry name" value="F-BOX PROTEIN CPR30-LIKE"/>
    <property type="match status" value="1"/>
</dbReference>
<evidence type="ECO:0000313" key="5">
    <source>
        <dbReference type="Proteomes" id="UP000636709"/>
    </source>
</evidence>
<dbReference type="AlphaFoldDB" id="A0A835FYE0"/>
<accession>A0A835FYE0</accession>
<dbReference type="InterPro" id="IPR040911">
    <property type="entry name" value="Exostosin_GT47"/>
</dbReference>
<dbReference type="PANTHER" id="PTHR31672">
    <property type="entry name" value="BNACNNG10540D PROTEIN"/>
    <property type="match status" value="1"/>
</dbReference>
<dbReference type="InterPro" id="IPR036047">
    <property type="entry name" value="F-box-like_dom_sf"/>
</dbReference>
<evidence type="ECO:0000256" key="1">
    <source>
        <dbReference type="SAM" id="MobiDB-lite"/>
    </source>
</evidence>
<keyword evidence="5" id="KW-1185">Reference proteome</keyword>
<dbReference type="Proteomes" id="UP000636709">
    <property type="component" value="Unassembled WGS sequence"/>
</dbReference>
<dbReference type="InterPro" id="IPR050796">
    <property type="entry name" value="SCF_F-box_component"/>
</dbReference>
<dbReference type="Pfam" id="PF03016">
    <property type="entry name" value="Exostosin_GT47"/>
    <property type="match status" value="1"/>
</dbReference>
<evidence type="ECO:0000259" key="2">
    <source>
        <dbReference type="Pfam" id="PF00646"/>
    </source>
</evidence>
<dbReference type="InterPro" id="IPR001810">
    <property type="entry name" value="F-box_dom"/>
</dbReference>
<dbReference type="OrthoDB" id="1924787at2759"/>
<dbReference type="Pfam" id="PF00646">
    <property type="entry name" value="F-box"/>
    <property type="match status" value="1"/>
</dbReference>
<evidence type="ECO:0000259" key="3">
    <source>
        <dbReference type="Pfam" id="PF03016"/>
    </source>
</evidence>
<organism evidence="4 5">
    <name type="scientific">Digitaria exilis</name>
    <dbReference type="NCBI Taxonomy" id="1010633"/>
    <lineage>
        <taxon>Eukaryota</taxon>
        <taxon>Viridiplantae</taxon>
        <taxon>Streptophyta</taxon>
        <taxon>Embryophyta</taxon>
        <taxon>Tracheophyta</taxon>
        <taxon>Spermatophyta</taxon>
        <taxon>Magnoliopsida</taxon>
        <taxon>Liliopsida</taxon>
        <taxon>Poales</taxon>
        <taxon>Poaceae</taxon>
        <taxon>PACMAD clade</taxon>
        <taxon>Panicoideae</taxon>
        <taxon>Panicodae</taxon>
        <taxon>Paniceae</taxon>
        <taxon>Anthephorinae</taxon>
        <taxon>Digitaria</taxon>
    </lineage>
</organism>
<feature type="compositionally biased region" description="Basic and acidic residues" evidence="1">
    <location>
        <begin position="1"/>
        <end position="15"/>
    </location>
</feature>
<evidence type="ECO:0008006" key="6">
    <source>
        <dbReference type="Google" id="ProtNLM"/>
    </source>
</evidence>
<feature type="domain" description="Exostosin GT47" evidence="3">
    <location>
        <begin position="145"/>
        <end position="246"/>
    </location>
</feature>
<reference evidence="4" key="1">
    <citation type="submission" date="2020-07" db="EMBL/GenBank/DDBJ databases">
        <title>Genome sequence and genetic diversity analysis of an under-domesticated orphan crop, white fonio (Digitaria exilis).</title>
        <authorList>
            <person name="Bennetzen J.L."/>
            <person name="Chen S."/>
            <person name="Ma X."/>
            <person name="Wang X."/>
            <person name="Yssel A.E.J."/>
            <person name="Chaluvadi S.R."/>
            <person name="Johnson M."/>
            <person name="Gangashetty P."/>
            <person name="Hamidou F."/>
            <person name="Sanogo M.D."/>
            <person name="Zwaenepoel A."/>
            <person name="Wallace J."/>
            <person name="Van De Peer Y."/>
            <person name="Van Deynze A."/>
        </authorList>
    </citation>
    <scope>NUCLEOTIDE SEQUENCE</scope>
    <source>
        <tissue evidence="4">Leaves</tissue>
    </source>
</reference>
<proteinExistence type="predicted"/>